<feature type="transmembrane region" description="Helical" evidence="8">
    <location>
        <begin position="76"/>
        <end position="98"/>
    </location>
</feature>
<comment type="similarity">
    <text evidence="2 7">Belongs to the sodium:solute symporter (SSF) (TC 2.A.21) family.</text>
</comment>
<evidence type="ECO:0000256" key="8">
    <source>
        <dbReference type="SAM" id="Phobius"/>
    </source>
</evidence>
<dbReference type="PANTHER" id="PTHR48086:SF5">
    <property type="entry name" value="NA(+):SOLUTE SYMPORTER (SSF FAMILY)"/>
    <property type="match status" value="1"/>
</dbReference>
<dbReference type="CDD" id="cd11480">
    <property type="entry name" value="SLC5sbd_u4"/>
    <property type="match status" value="1"/>
</dbReference>
<feature type="transmembrane region" description="Helical" evidence="8">
    <location>
        <begin position="181"/>
        <end position="200"/>
    </location>
</feature>
<evidence type="ECO:0000256" key="4">
    <source>
        <dbReference type="ARBA" id="ARBA00022692"/>
    </source>
</evidence>
<feature type="transmembrane region" description="Helical" evidence="8">
    <location>
        <begin position="512"/>
        <end position="530"/>
    </location>
</feature>
<feature type="transmembrane region" description="Helical" evidence="8">
    <location>
        <begin position="371"/>
        <end position="396"/>
    </location>
</feature>
<evidence type="ECO:0000256" key="2">
    <source>
        <dbReference type="ARBA" id="ARBA00006434"/>
    </source>
</evidence>
<feature type="transmembrane region" description="Helical" evidence="8">
    <location>
        <begin position="148"/>
        <end position="169"/>
    </location>
</feature>
<protein>
    <submittedName>
        <fullName evidence="9">Cation acetate symporter</fullName>
    </submittedName>
</protein>
<proteinExistence type="inferred from homology"/>
<gene>
    <name evidence="9" type="ORF">H7344_18825</name>
</gene>
<sequence length="563" mass="59001">MSDIQTWTLVFVVITFGIYIYIAYASRVSNTSGFYVAGGGIPASANGAAIAADWMSAASFISMAGIIALAGNGYAGSVYLMGWTGGYVLLALLLAPYLRKFGKYTIPDFVGDRYSESARLVAVVCAIVVSFVYVAGQMAGVGLVFQRFLNVGTTTGVVIGMAIVFFYAVLGGMKGITWTQVAQYSVLIVAYLIPAVAISAELSDIPVPQIGFGQILAELDGLQQDLGIAAYTEAFTQTSMMNMVLITAALMFGTAGLPHVIVRFYTAKSVRAARYSALWALFFISLLYTTAPSIAAFSKLRVIQDLDGTALADVPGWFNTWADVGLITGADGGAVADANGNGVIDFTSEVVINNDIMVLAAPEIGGLPAPIVGLVAAGALAAALSTASGLLLVISSSVANDVYYKRINPGATEARQLLVGRIAMGGAILVAGYLGINPPGFVAQVVALAFGLACASFFPILVLGIFWKKCTAAGATAGMLTGLTVTMAYMIWTVDIWGNSAGIWNIPETGFGTIGMLINFAVTITVSQFTRKPSPLMQELVEEIRFPGRTDLVAKHAHGEELT</sequence>
<feature type="transmembrane region" description="Helical" evidence="8">
    <location>
        <begin position="473"/>
        <end position="492"/>
    </location>
</feature>
<keyword evidence="4 8" id="KW-0812">Transmembrane</keyword>
<dbReference type="NCBIfam" id="TIGR03648">
    <property type="entry name" value="Na_symport_lg"/>
    <property type="match status" value="1"/>
</dbReference>
<evidence type="ECO:0000256" key="5">
    <source>
        <dbReference type="ARBA" id="ARBA00022989"/>
    </source>
</evidence>
<feature type="transmembrane region" description="Helical" evidence="8">
    <location>
        <begin position="442"/>
        <end position="466"/>
    </location>
</feature>
<evidence type="ECO:0000256" key="7">
    <source>
        <dbReference type="RuleBase" id="RU362091"/>
    </source>
</evidence>
<dbReference type="Proteomes" id="UP000604001">
    <property type="component" value="Unassembled WGS sequence"/>
</dbReference>
<dbReference type="Gene3D" id="1.20.1730.10">
    <property type="entry name" value="Sodium/glucose cotransporter"/>
    <property type="match status" value="1"/>
</dbReference>
<keyword evidence="5 8" id="KW-1133">Transmembrane helix</keyword>
<feature type="transmembrane region" description="Helical" evidence="8">
    <location>
        <begin position="6"/>
        <end position="24"/>
    </location>
</feature>
<comment type="caution">
    <text evidence="9">The sequence shown here is derived from an EMBL/GenBank/DDBJ whole genome shotgun (WGS) entry which is preliminary data.</text>
</comment>
<evidence type="ECO:0000256" key="3">
    <source>
        <dbReference type="ARBA" id="ARBA00022448"/>
    </source>
</evidence>
<feature type="transmembrane region" description="Helical" evidence="8">
    <location>
        <begin position="243"/>
        <end position="265"/>
    </location>
</feature>
<dbReference type="InterPro" id="IPR001734">
    <property type="entry name" value="Na/solute_symporter"/>
</dbReference>
<feature type="transmembrane region" description="Helical" evidence="8">
    <location>
        <begin position="118"/>
        <end position="136"/>
    </location>
</feature>
<dbReference type="InterPro" id="IPR019899">
    <property type="entry name" value="Na/solute_symporter_VC_2705"/>
</dbReference>
<evidence type="ECO:0000256" key="6">
    <source>
        <dbReference type="ARBA" id="ARBA00023136"/>
    </source>
</evidence>
<name>A0ABR6UD09_9ACTN</name>
<reference evidence="9 10" key="1">
    <citation type="submission" date="2020-08" db="EMBL/GenBank/DDBJ databases">
        <title>novel species in genus Nocardioides.</title>
        <authorList>
            <person name="Zhang G."/>
        </authorList>
    </citation>
    <scope>NUCLEOTIDE SEQUENCE [LARGE SCALE GENOMIC DNA]</scope>
    <source>
        <strain evidence="9 10">SC8A-24</strain>
    </source>
</reference>
<organism evidence="9 10">
    <name type="scientific">Nocardioides deserti</name>
    <dbReference type="NCBI Taxonomy" id="1588644"/>
    <lineage>
        <taxon>Bacteria</taxon>
        <taxon>Bacillati</taxon>
        <taxon>Actinomycetota</taxon>
        <taxon>Actinomycetes</taxon>
        <taxon>Propionibacteriales</taxon>
        <taxon>Nocardioidaceae</taxon>
        <taxon>Nocardioides</taxon>
    </lineage>
</organism>
<evidence type="ECO:0000313" key="9">
    <source>
        <dbReference type="EMBL" id="MBC2962347.1"/>
    </source>
</evidence>
<keyword evidence="6 8" id="KW-0472">Membrane</keyword>
<evidence type="ECO:0000256" key="1">
    <source>
        <dbReference type="ARBA" id="ARBA00004141"/>
    </source>
</evidence>
<keyword evidence="3" id="KW-0813">Transport</keyword>
<dbReference type="RefSeq" id="WP_186347526.1">
    <property type="nucleotide sequence ID" value="NZ_BMMR01000002.1"/>
</dbReference>
<evidence type="ECO:0000313" key="10">
    <source>
        <dbReference type="Proteomes" id="UP000604001"/>
    </source>
</evidence>
<keyword evidence="10" id="KW-1185">Reference proteome</keyword>
<feature type="transmembrane region" description="Helical" evidence="8">
    <location>
        <begin position="277"/>
        <end position="297"/>
    </location>
</feature>
<feature type="transmembrane region" description="Helical" evidence="8">
    <location>
        <begin position="417"/>
        <end position="436"/>
    </location>
</feature>
<dbReference type="Pfam" id="PF00474">
    <property type="entry name" value="SSF"/>
    <property type="match status" value="2"/>
</dbReference>
<dbReference type="PROSITE" id="PS50283">
    <property type="entry name" value="NA_SOLUT_SYMP_3"/>
    <property type="match status" value="1"/>
</dbReference>
<dbReference type="InterPro" id="IPR038377">
    <property type="entry name" value="Na/Glc_symporter_sf"/>
</dbReference>
<dbReference type="PANTHER" id="PTHR48086">
    <property type="entry name" value="SODIUM/PROLINE SYMPORTER-RELATED"/>
    <property type="match status" value="1"/>
</dbReference>
<dbReference type="EMBL" id="JACMYC010000020">
    <property type="protein sequence ID" value="MBC2962347.1"/>
    <property type="molecule type" value="Genomic_DNA"/>
</dbReference>
<comment type="subcellular location">
    <subcellularLocation>
        <location evidence="1">Membrane</location>
        <topology evidence="1">Multi-pass membrane protein</topology>
    </subcellularLocation>
</comment>
<accession>A0ABR6UD09</accession>
<dbReference type="InterPro" id="IPR050277">
    <property type="entry name" value="Sodium:Solute_Symporter"/>
</dbReference>